<organism evidence="2 3">
    <name type="scientific">Trifolium pratense</name>
    <name type="common">Red clover</name>
    <dbReference type="NCBI Taxonomy" id="57577"/>
    <lineage>
        <taxon>Eukaryota</taxon>
        <taxon>Viridiplantae</taxon>
        <taxon>Streptophyta</taxon>
        <taxon>Embryophyta</taxon>
        <taxon>Tracheophyta</taxon>
        <taxon>Spermatophyta</taxon>
        <taxon>Magnoliopsida</taxon>
        <taxon>eudicotyledons</taxon>
        <taxon>Gunneridae</taxon>
        <taxon>Pentapetalae</taxon>
        <taxon>rosids</taxon>
        <taxon>fabids</taxon>
        <taxon>Fabales</taxon>
        <taxon>Fabaceae</taxon>
        <taxon>Papilionoideae</taxon>
        <taxon>50 kb inversion clade</taxon>
        <taxon>NPAAA clade</taxon>
        <taxon>Hologalegina</taxon>
        <taxon>IRL clade</taxon>
        <taxon>Trifolieae</taxon>
        <taxon>Trifolium</taxon>
    </lineage>
</organism>
<feature type="non-terminal residue" evidence="2">
    <location>
        <position position="90"/>
    </location>
</feature>
<protein>
    <submittedName>
        <fullName evidence="2">Uncharacterized protein</fullName>
    </submittedName>
</protein>
<gene>
    <name evidence="2" type="ORF">L195_g006645</name>
</gene>
<name>A0A2K3P461_TRIPR</name>
<proteinExistence type="predicted"/>
<sequence>MRIEERINIGDERRGSVGGAKRGRQTVLQTRYARDVQHAIARASQKYRPQNLGWPLRLVLNRLPPILTRRSAIDNRGYGFGYSVRNSQSI</sequence>
<dbReference type="EMBL" id="ASHM01003575">
    <property type="protein sequence ID" value="PNY10078.1"/>
    <property type="molecule type" value="Genomic_DNA"/>
</dbReference>
<accession>A0A2K3P461</accession>
<dbReference type="Proteomes" id="UP000236291">
    <property type="component" value="Unassembled WGS sequence"/>
</dbReference>
<feature type="region of interest" description="Disordered" evidence="1">
    <location>
        <begin position="1"/>
        <end position="25"/>
    </location>
</feature>
<comment type="caution">
    <text evidence="2">The sequence shown here is derived from an EMBL/GenBank/DDBJ whole genome shotgun (WGS) entry which is preliminary data.</text>
</comment>
<evidence type="ECO:0000313" key="3">
    <source>
        <dbReference type="Proteomes" id="UP000236291"/>
    </source>
</evidence>
<evidence type="ECO:0000256" key="1">
    <source>
        <dbReference type="SAM" id="MobiDB-lite"/>
    </source>
</evidence>
<evidence type="ECO:0000313" key="2">
    <source>
        <dbReference type="EMBL" id="PNY10078.1"/>
    </source>
</evidence>
<dbReference type="AlphaFoldDB" id="A0A2K3P461"/>
<feature type="compositionally biased region" description="Basic and acidic residues" evidence="1">
    <location>
        <begin position="1"/>
        <end position="15"/>
    </location>
</feature>
<reference evidence="2 3" key="1">
    <citation type="journal article" date="2014" name="Am. J. Bot.">
        <title>Genome assembly and annotation for red clover (Trifolium pratense; Fabaceae).</title>
        <authorList>
            <person name="Istvanek J."/>
            <person name="Jaros M."/>
            <person name="Krenek A."/>
            <person name="Repkova J."/>
        </authorList>
    </citation>
    <scope>NUCLEOTIDE SEQUENCE [LARGE SCALE GENOMIC DNA]</scope>
    <source>
        <strain evidence="3">cv. Tatra</strain>
        <tissue evidence="2">Young leaves</tissue>
    </source>
</reference>
<reference evidence="2 3" key="2">
    <citation type="journal article" date="2017" name="Front. Plant Sci.">
        <title>Gene Classification and Mining of Molecular Markers Useful in Red Clover (Trifolium pratense) Breeding.</title>
        <authorList>
            <person name="Istvanek J."/>
            <person name="Dluhosova J."/>
            <person name="Dluhos P."/>
            <person name="Patkova L."/>
            <person name="Nedelnik J."/>
            <person name="Repkova J."/>
        </authorList>
    </citation>
    <scope>NUCLEOTIDE SEQUENCE [LARGE SCALE GENOMIC DNA]</scope>
    <source>
        <strain evidence="3">cv. Tatra</strain>
        <tissue evidence="2">Young leaves</tissue>
    </source>
</reference>